<dbReference type="OMA" id="NWKFWPI"/>
<dbReference type="STRING" id="59895.A0A103YN26"/>
<feature type="transmembrane region" description="Helical" evidence="7">
    <location>
        <begin position="277"/>
        <end position="297"/>
    </location>
</feature>
<comment type="subcellular location">
    <subcellularLocation>
        <location evidence="1">Membrane</location>
    </subcellularLocation>
</comment>
<dbReference type="Gramene" id="KVI12052">
    <property type="protein sequence ID" value="KVI12052"/>
    <property type="gene ID" value="Ccrd_009529"/>
</dbReference>
<feature type="transmembrane region" description="Helical" evidence="7">
    <location>
        <begin position="453"/>
        <end position="473"/>
    </location>
</feature>
<evidence type="ECO:0000256" key="7">
    <source>
        <dbReference type="SAM" id="Phobius"/>
    </source>
</evidence>
<dbReference type="InterPro" id="IPR021863">
    <property type="entry name" value="FAS_N"/>
</dbReference>
<dbReference type="GO" id="GO:0006629">
    <property type="term" value="P:lipid metabolic process"/>
    <property type="evidence" value="ECO:0007669"/>
    <property type="project" value="InterPro"/>
</dbReference>
<dbReference type="GO" id="GO:0016020">
    <property type="term" value="C:membrane"/>
    <property type="evidence" value="ECO:0007669"/>
    <property type="project" value="UniProtKB-SubCell"/>
</dbReference>
<feature type="non-terminal residue" evidence="10">
    <location>
        <position position="1"/>
    </location>
</feature>
<feature type="domain" description="Fatty acid desaturase" evidence="8">
    <location>
        <begin position="110"/>
        <end position="370"/>
    </location>
</feature>
<dbReference type="PANTHER" id="PTHR32100">
    <property type="entry name" value="OMEGA-6 FATTY ACID DESATURASE, CHLOROPLASTIC"/>
    <property type="match status" value="1"/>
</dbReference>
<comment type="similarity">
    <text evidence="3">Belongs to the fatty acid desaturase type 1 family.</text>
</comment>
<feature type="transmembrane region" description="Helical" evidence="7">
    <location>
        <begin position="204"/>
        <end position="221"/>
    </location>
</feature>
<keyword evidence="5 7" id="KW-0472">Membrane</keyword>
<dbReference type="Proteomes" id="UP000243975">
    <property type="component" value="Unassembled WGS sequence"/>
</dbReference>
<evidence type="ECO:0000313" key="11">
    <source>
        <dbReference type="Proteomes" id="UP000243975"/>
    </source>
</evidence>
<evidence type="ECO:0000259" key="9">
    <source>
        <dbReference type="Pfam" id="PF11960"/>
    </source>
</evidence>
<feature type="compositionally biased region" description="Basic and acidic residues" evidence="6">
    <location>
        <begin position="408"/>
        <end position="420"/>
    </location>
</feature>
<organism evidence="10 11">
    <name type="scientific">Cynara cardunculus var. scolymus</name>
    <name type="common">Globe artichoke</name>
    <name type="synonym">Cynara scolymus</name>
    <dbReference type="NCBI Taxonomy" id="59895"/>
    <lineage>
        <taxon>Eukaryota</taxon>
        <taxon>Viridiplantae</taxon>
        <taxon>Streptophyta</taxon>
        <taxon>Embryophyta</taxon>
        <taxon>Tracheophyta</taxon>
        <taxon>Spermatophyta</taxon>
        <taxon>Magnoliopsida</taxon>
        <taxon>eudicotyledons</taxon>
        <taxon>Gunneridae</taxon>
        <taxon>Pentapetalae</taxon>
        <taxon>asterids</taxon>
        <taxon>campanulids</taxon>
        <taxon>Asterales</taxon>
        <taxon>Asteraceae</taxon>
        <taxon>Carduoideae</taxon>
        <taxon>Cardueae</taxon>
        <taxon>Carduinae</taxon>
        <taxon>Cynara</taxon>
    </lineage>
</organism>
<comment type="pathway">
    <text evidence="2">Lipid metabolism.</text>
</comment>
<protein>
    <submittedName>
        <fullName evidence="10">Fatty acid desaturase, type 1</fullName>
    </submittedName>
</protein>
<feature type="transmembrane region" description="Helical" evidence="7">
    <location>
        <begin position="111"/>
        <end position="130"/>
    </location>
</feature>
<feature type="region of interest" description="Disordered" evidence="6">
    <location>
        <begin position="395"/>
        <end position="425"/>
    </location>
</feature>
<accession>A0A103YN26</accession>
<dbReference type="InterPro" id="IPR005804">
    <property type="entry name" value="FA_desaturase_dom"/>
</dbReference>
<reference evidence="10 11" key="1">
    <citation type="journal article" date="2016" name="Sci. Rep.">
        <title>The genome sequence of the outbreeding globe artichoke constructed de novo incorporating a phase-aware low-pass sequencing strategy of F1 progeny.</title>
        <authorList>
            <person name="Scaglione D."/>
            <person name="Reyes-Chin-Wo S."/>
            <person name="Acquadro A."/>
            <person name="Froenicke L."/>
            <person name="Portis E."/>
            <person name="Beitel C."/>
            <person name="Tirone M."/>
            <person name="Mauro R."/>
            <person name="Lo Monaco A."/>
            <person name="Mauromicale G."/>
            <person name="Faccioli P."/>
            <person name="Cattivelli L."/>
            <person name="Rieseberg L."/>
            <person name="Michelmore R."/>
            <person name="Lanteri S."/>
        </authorList>
    </citation>
    <scope>NUCLEOTIDE SEQUENCE [LARGE SCALE GENOMIC DNA]</scope>
    <source>
        <strain evidence="10">2C</strain>
    </source>
</reference>
<keyword evidence="7" id="KW-1133">Transmembrane helix</keyword>
<evidence type="ECO:0000256" key="6">
    <source>
        <dbReference type="SAM" id="MobiDB-lite"/>
    </source>
</evidence>
<name>A0A103YN26_CYNCS</name>
<feature type="domain" description="Fatty acid desaturase N-terminal" evidence="9">
    <location>
        <begin position="415"/>
        <end position="460"/>
    </location>
</feature>
<comment type="caution">
    <text evidence="10">The sequence shown here is derived from an EMBL/GenBank/DDBJ whole genome shotgun (WGS) entry which is preliminary data.</text>
</comment>
<evidence type="ECO:0000256" key="2">
    <source>
        <dbReference type="ARBA" id="ARBA00005189"/>
    </source>
</evidence>
<keyword evidence="11" id="KW-1185">Reference proteome</keyword>
<feature type="transmembrane region" description="Helical" evidence="7">
    <location>
        <begin position="142"/>
        <end position="162"/>
    </location>
</feature>
<keyword evidence="4" id="KW-0560">Oxidoreductase</keyword>
<feature type="transmembrane region" description="Helical" evidence="7">
    <location>
        <begin position="577"/>
        <end position="594"/>
    </location>
</feature>
<feature type="transmembrane region" description="Helical" evidence="7">
    <location>
        <begin position="248"/>
        <end position="265"/>
    </location>
</feature>
<feature type="transmembrane region" description="Helical" evidence="7">
    <location>
        <begin position="650"/>
        <end position="670"/>
    </location>
</feature>
<keyword evidence="7" id="KW-0812">Transmembrane</keyword>
<proteinExistence type="inferred from homology"/>
<evidence type="ECO:0000256" key="4">
    <source>
        <dbReference type="ARBA" id="ARBA00023002"/>
    </source>
</evidence>
<dbReference type="EMBL" id="LEKV01000018">
    <property type="protein sequence ID" value="KVI12052.1"/>
    <property type="molecule type" value="Genomic_DNA"/>
</dbReference>
<dbReference type="CDD" id="cd03507">
    <property type="entry name" value="Delta12-FADS-like"/>
    <property type="match status" value="2"/>
</dbReference>
<gene>
    <name evidence="10" type="ORF">Ccrd_009529</name>
</gene>
<dbReference type="Pfam" id="PF11960">
    <property type="entry name" value="DUF3474"/>
    <property type="match status" value="1"/>
</dbReference>
<evidence type="ECO:0000313" key="10">
    <source>
        <dbReference type="EMBL" id="KVI12052.1"/>
    </source>
</evidence>
<evidence type="ECO:0000259" key="8">
    <source>
        <dbReference type="Pfam" id="PF00487"/>
    </source>
</evidence>
<evidence type="ECO:0000256" key="1">
    <source>
        <dbReference type="ARBA" id="ARBA00004370"/>
    </source>
</evidence>
<dbReference type="InterPro" id="IPR012171">
    <property type="entry name" value="Fatty_acid_desaturase"/>
</dbReference>
<dbReference type="AlphaFoldDB" id="A0A103YN26"/>
<dbReference type="Pfam" id="PF00487">
    <property type="entry name" value="FA_desaturase"/>
    <property type="match status" value="2"/>
</dbReference>
<feature type="domain" description="Fatty acid desaturase" evidence="8">
    <location>
        <begin position="483"/>
        <end position="743"/>
    </location>
</feature>
<feature type="transmembrane region" description="Helical" evidence="7">
    <location>
        <begin position="80"/>
        <end position="99"/>
    </location>
</feature>
<dbReference type="GO" id="GO:0016717">
    <property type="term" value="F:oxidoreductase activity, acting on paired donors, with oxidation of a pair of donors resulting in the reduction of molecular oxygen to two molecules of water"/>
    <property type="evidence" value="ECO:0007669"/>
    <property type="project" value="InterPro"/>
</dbReference>
<evidence type="ECO:0000256" key="3">
    <source>
        <dbReference type="ARBA" id="ARBA00009295"/>
    </source>
</evidence>
<sequence length="781" mass="90300">NPQFYIIPIRRVLNSKITELSLRKQIASHRFSRTATERSNSSVEVVNRAPSSKPPFTVGDIKKAIPPHCFNRSLIRSSSYLFMDLFLSSLFYYVAAVYIPRLPVSLSYVAWPVYWILQGSVQMGLWVIGHECGHQAFSDYPWLNDTIGYLLHTGMLAPYFSWKYSHRRHHSNTGSLEHDESFVPKKKSSLNSIARLLNTPPGRLFRLAILCTVGWLLYICFNVSGRKYEKFANHFDPKSPIYNDRERFQILLTDIGLVVTSYGLYKLALAQGFTWLITIYFAPLVIVYGFLVVITWLHHTHRSLPHYDSTEWNWLRGALSTMDRDYGVFNTVLHHITDTHVAHHLFFTIPHYHAMEATKAIKPILGEYYQFDDTPIIKAMWREATECFFVEADEGEDKSKGMGSGGRATERDNSGTEVVKRAPSSKPPFTLGDIKKAIPPHCFNRSLIKSSSYLFTDLFLSFFFYYVAAKYIVHLPTPLSYVAWPVYWILQGSVQMGLWVIGHECGHQAFSDYQWLNDTIGYFLHTGMLAPYFSWKYSHRRHHSNTASLENDESFVPKKKSSLNSIARLLNTPPGRLFRLTILCTIGWLLYICFNVSGRKYEKFANHFDPKSPIYSERERLQILLTDVGLLVASYGVYKLALAQGFTWLVLVYFAPLVIVYGFLVVITWLHHTHRSLPHYDSTEWNWLRGALSTMDRDYGVFNTVLHHITDTHVAHHLFFTIPHYHAMEATKAIKPILGEYYQFDDTPIFKAMWREATECFFVEADDGDDNKGVYWFNNKI</sequence>
<evidence type="ECO:0000256" key="5">
    <source>
        <dbReference type="ARBA" id="ARBA00023136"/>
    </source>
</evidence>